<evidence type="ECO:0000313" key="3">
    <source>
        <dbReference type="Proteomes" id="UP000249873"/>
    </source>
</evidence>
<keyword evidence="2" id="KW-0378">Hydrolase</keyword>
<name>A0A2Z4G761_9BACT</name>
<dbReference type="Gene3D" id="1.10.3210.10">
    <property type="entry name" value="Hypothetical protein af1432"/>
    <property type="match status" value="1"/>
</dbReference>
<dbReference type="InterPro" id="IPR006674">
    <property type="entry name" value="HD_domain"/>
</dbReference>
<dbReference type="RefSeq" id="WP_111370086.1">
    <property type="nucleotide sequence ID" value="NZ_CP029480.1"/>
</dbReference>
<dbReference type="InterPro" id="IPR003607">
    <property type="entry name" value="HD/PDEase_dom"/>
</dbReference>
<dbReference type="OrthoDB" id="5728337at2"/>
<protein>
    <submittedName>
        <fullName evidence="2">HD family phosphohydrolase</fullName>
    </submittedName>
</protein>
<evidence type="ECO:0000259" key="1">
    <source>
        <dbReference type="Pfam" id="PF01966"/>
    </source>
</evidence>
<evidence type="ECO:0000313" key="2">
    <source>
        <dbReference type="EMBL" id="AWV96984.1"/>
    </source>
</evidence>
<dbReference type="NCBIfam" id="TIGR00277">
    <property type="entry name" value="HDIG"/>
    <property type="match status" value="1"/>
</dbReference>
<dbReference type="SUPFAM" id="SSF109604">
    <property type="entry name" value="HD-domain/PDEase-like"/>
    <property type="match status" value="1"/>
</dbReference>
<gene>
    <name evidence="2" type="ORF">DJ013_01850</name>
</gene>
<dbReference type="GO" id="GO:0016787">
    <property type="term" value="F:hydrolase activity"/>
    <property type="evidence" value="ECO:0007669"/>
    <property type="project" value="UniProtKB-KW"/>
</dbReference>
<dbReference type="InterPro" id="IPR006675">
    <property type="entry name" value="HDIG_dom"/>
</dbReference>
<proteinExistence type="predicted"/>
<dbReference type="AlphaFoldDB" id="A0A2Z4G761"/>
<dbReference type="Proteomes" id="UP000249873">
    <property type="component" value="Chromosome"/>
</dbReference>
<organism evidence="2 3">
    <name type="scientific">Arcticibacterium luteifluviistationis</name>
    <dbReference type="NCBI Taxonomy" id="1784714"/>
    <lineage>
        <taxon>Bacteria</taxon>
        <taxon>Pseudomonadati</taxon>
        <taxon>Bacteroidota</taxon>
        <taxon>Cytophagia</taxon>
        <taxon>Cytophagales</taxon>
        <taxon>Leadbetterellaceae</taxon>
        <taxon>Arcticibacterium</taxon>
    </lineage>
</organism>
<sequence length="200" mass="23429">MRAKFEAIYEEVIERLTNELPSYLTYHSVDHTKYVLKMAEYLAGREGCSDADILLVKVAALFHDIGFIDGMKNHEEKGCEIAKAYLIAYGFKEKDIEIICGMIMATKIPQNPQNLLEKILADADLEYLSTQNFEPVSELLYTELKHLNPNLMRDEWNRIQIDFLSKHHYHTDFCKRYKENFKQQHLLKLKGLDLKSVRQK</sequence>
<feature type="domain" description="HD" evidence="1">
    <location>
        <begin position="30"/>
        <end position="124"/>
    </location>
</feature>
<dbReference type="Pfam" id="PF01966">
    <property type="entry name" value="HD"/>
    <property type="match status" value="1"/>
</dbReference>
<reference evidence="2 3" key="1">
    <citation type="submission" date="2018-05" db="EMBL/GenBank/DDBJ databases">
        <title>Complete genome sequence of Arcticibacterium luteifluviistationis SM1504T, a cytophagaceae bacterium isolated from Arctic surface seawater.</title>
        <authorList>
            <person name="Li Y."/>
            <person name="Qin Q.-L."/>
        </authorList>
    </citation>
    <scope>NUCLEOTIDE SEQUENCE [LARGE SCALE GENOMIC DNA]</scope>
    <source>
        <strain evidence="2 3">SM1504</strain>
    </source>
</reference>
<dbReference type="EMBL" id="CP029480">
    <property type="protein sequence ID" value="AWV96984.1"/>
    <property type="molecule type" value="Genomic_DNA"/>
</dbReference>
<accession>A0A2Z4G761</accession>
<keyword evidence="3" id="KW-1185">Reference proteome</keyword>
<dbReference type="KEGG" id="als:DJ013_01850"/>
<dbReference type="CDD" id="cd00077">
    <property type="entry name" value="HDc"/>
    <property type="match status" value="1"/>
</dbReference>